<organism evidence="2 3">
    <name type="scientific">Flavobacterium zhoui</name>
    <dbReference type="NCBI Taxonomy" id="3230414"/>
    <lineage>
        <taxon>Bacteria</taxon>
        <taxon>Pseudomonadati</taxon>
        <taxon>Bacteroidota</taxon>
        <taxon>Flavobacteriia</taxon>
        <taxon>Flavobacteriales</taxon>
        <taxon>Flavobacteriaceae</taxon>
        <taxon>Flavobacterium</taxon>
    </lineage>
</organism>
<comment type="caution">
    <text evidence="2">The sequence shown here is derived from an EMBL/GenBank/DDBJ whole genome shotgun (WGS) entry which is preliminary data.</text>
</comment>
<sequence length="319" mass="37868">MGQIFNTMSEMPQVSIIMATYNRAEYILESLQSIQAQTFKDWECLIIDDGGTDDTKEILAPILEQDSRFKYFTRTENYQKGLPGSRNYGLDLAQGDYIIFFDDDDIAHPQNLELCVLELSKNDISFCRYIRDVFFDDFHYKFDYSTTYTSFNIGINDVEKILRYELFFNSCAVMWKRECFVKNRFVEHLMYAEEWELYSRIISAGFKGISIEKCLFYGRKHRYSLTGEFYNYNAVQTSSYADCILLAIKNLKEKQLLSNSLIRYFISLSIGYKQYKLYENILAAVQLNRFEKLKWNLFYKTLPTRLLLYRIKKVIKKNI</sequence>
<gene>
    <name evidence="2" type="ORF">ACFX5F_11760</name>
</gene>
<dbReference type="InterPro" id="IPR050834">
    <property type="entry name" value="Glycosyltransf_2"/>
</dbReference>
<dbReference type="Pfam" id="PF00535">
    <property type="entry name" value="Glycos_transf_2"/>
    <property type="match status" value="1"/>
</dbReference>
<dbReference type="RefSeq" id="WP_379852227.1">
    <property type="nucleotide sequence ID" value="NZ_JBHZPY010000010.1"/>
</dbReference>
<evidence type="ECO:0000259" key="1">
    <source>
        <dbReference type="Pfam" id="PF00535"/>
    </source>
</evidence>
<dbReference type="PANTHER" id="PTHR43685">
    <property type="entry name" value="GLYCOSYLTRANSFERASE"/>
    <property type="match status" value="1"/>
</dbReference>
<keyword evidence="3" id="KW-1185">Reference proteome</keyword>
<dbReference type="Gene3D" id="3.90.550.10">
    <property type="entry name" value="Spore Coat Polysaccharide Biosynthesis Protein SpsA, Chain A"/>
    <property type="match status" value="1"/>
</dbReference>
<dbReference type="EMBL" id="JBHZPY010000010">
    <property type="protein sequence ID" value="MFE3871895.1"/>
    <property type="molecule type" value="Genomic_DNA"/>
</dbReference>
<dbReference type="SUPFAM" id="SSF53448">
    <property type="entry name" value="Nucleotide-diphospho-sugar transferases"/>
    <property type="match status" value="1"/>
</dbReference>
<dbReference type="CDD" id="cd00761">
    <property type="entry name" value="Glyco_tranf_GTA_type"/>
    <property type="match status" value="1"/>
</dbReference>
<proteinExistence type="predicted"/>
<feature type="domain" description="Glycosyltransferase 2-like" evidence="1">
    <location>
        <begin position="15"/>
        <end position="146"/>
    </location>
</feature>
<dbReference type="InterPro" id="IPR029044">
    <property type="entry name" value="Nucleotide-diphossugar_trans"/>
</dbReference>
<evidence type="ECO:0000313" key="3">
    <source>
        <dbReference type="Proteomes" id="UP001600107"/>
    </source>
</evidence>
<evidence type="ECO:0000313" key="2">
    <source>
        <dbReference type="EMBL" id="MFE3871895.1"/>
    </source>
</evidence>
<accession>A0ABW6I7X7</accession>
<reference evidence="2 3" key="1">
    <citation type="submission" date="2024-06" db="EMBL/GenBank/DDBJ databases">
        <title>Flavobacterium spp. isolated from glacier.</title>
        <authorList>
            <person name="Han D."/>
        </authorList>
    </citation>
    <scope>NUCLEOTIDE SEQUENCE [LARGE SCALE GENOMIC DNA]</scope>
    <source>
        <strain evidence="2 3">ZS1P70</strain>
    </source>
</reference>
<protein>
    <submittedName>
        <fullName evidence="2">Glycosyltransferase family 2 protein</fullName>
    </submittedName>
</protein>
<dbReference type="InterPro" id="IPR001173">
    <property type="entry name" value="Glyco_trans_2-like"/>
</dbReference>
<name>A0ABW6I7X7_9FLAO</name>
<dbReference type="Proteomes" id="UP001600107">
    <property type="component" value="Unassembled WGS sequence"/>
</dbReference>
<dbReference type="PANTHER" id="PTHR43685:SF2">
    <property type="entry name" value="GLYCOSYLTRANSFERASE 2-LIKE DOMAIN-CONTAINING PROTEIN"/>
    <property type="match status" value="1"/>
</dbReference>